<dbReference type="InterPro" id="IPR001310">
    <property type="entry name" value="Histidine_triad_HIT"/>
</dbReference>
<dbReference type="InterPro" id="IPR011146">
    <property type="entry name" value="HIT-like"/>
</dbReference>
<organism evidence="5 6">
    <name type="scientific">Dasania phycosphaerae</name>
    <dbReference type="NCBI Taxonomy" id="2950436"/>
    <lineage>
        <taxon>Bacteria</taxon>
        <taxon>Pseudomonadati</taxon>
        <taxon>Pseudomonadota</taxon>
        <taxon>Gammaproteobacteria</taxon>
        <taxon>Cellvibrionales</taxon>
        <taxon>Spongiibacteraceae</taxon>
        <taxon>Dasania</taxon>
    </lineage>
</organism>
<dbReference type="EMBL" id="JAPTGG010000004">
    <property type="protein sequence ID" value="MCZ0864869.1"/>
    <property type="molecule type" value="Genomic_DNA"/>
</dbReference>
<dbReference type="AlphaFoldDB" id="A0A9J6RLJ5"/>
<accession>A0A9J6RLJ5</accession>
<gene>
    <name evidence="5" type="ORF">O0V09_06635</name>
</gene>
<comment type="caution">
    <text evidence="5">The sequence shown here is derived from an EMBL/GenBank/DDBJ whole genome shotgun (WGS) entry which is preliminary data.</text>
</comment>
<evidence type="ECO:0000256" key="3">
    <source>
        <dbReference type="PROSITE-ProRule" id="PRU00464"/>
    </source>
</evidence>
<dbReference type="InterPro" id="IPR019808">
    <property type="entry name" value="Histidine_triad_CS"/>
</dbReference>
<sequence>MDCLFCAINNKTIPAEIVYEDELVTVFKDIQPQAPLHMLTIPKKHISTINDIGEEDKDLLGHMIYTAKTIAAQQGYAEDGYRLAMNCNEQGGQTVYHIHLHMLAGRQMTWPPG</sequence>
<dbReference type="CDD" id="cd01276">
    <property type="entry name" value="PKCI_related"/>
    <property type="match status" value="1"/>
</dbReference>
<evidence type="ECO:0000256" key="1">
    <source>
        <dbReference type="PIRSR" id="PIRSR601310-1"/>
    </source>
</evidence>
<feature type="active site" description="Tele-AMP-histidine intermediate" evidence="1">
    <location>
        <position position="99"/>
    </location>
</feature>
<dbReference type="SUPFAM" id="SSF54197">
    <property type="entry name" value="HIT-like"/>
    <property type="match status" value="1"/>
</dbReference>
<evidence type="ECO:0000256" key="2">
    <source>
        <dbReference type="PIRSR" id="PIRSR601310-3"/>
    </source>
</evidence>
<proteinExistence type="predicted"/>
<dbReference type="RefSeq" id="WP_258331022.1">
    <property type="nucleotide sequence ID" value="NZ_JAPTGG010000004.1"/>
</dbReference>
<dbReference type="PRINTS" id="PR00332">
    <property type="entry name" value="HISTRIAD"/>
</dbReference>
<dbReference type="PROSITE" id="PS00892">
    <property type="entry name" value="HIT_1"/>
    <property type="match status" value="1"/>
</dbReference>
<dbReference type="GO" id="GO:0003824">
    <property type="term" value="F:catalytic activity"/>
    <property type="evidence" value="ECO:0007669"/>
    <property type="project" value="InterPro"/>
</dbReference>
<feature type="short sequence motif" description="Histidine triad motif" evidence="2 3">
    <location>
        <begin position="97"/>
        <end position="101"/>
    </location>
</feature>
<keyword evidence="6" id="KW-1185">Reference proteome</keyword>
<dbReference type="Gene3D" id="3.30.428.10">
    <property type="entry name" value="HIT-like"/>
    <property type="match status" value="1"/>
</dbReference>
<feature type="domain" description="HIT" evidence="4">
    <location>
        <begin position="4"/>
        <end position="113"/>
    </location>
</feature>
<dbReference type="PROSITE" id="PS51084">
    <property type="entry name" value="HIT_2"/>
    <property type="match status" value="1"/>
</dbReference>
<dbReference type="Proteomes" id="UP001069090">
    <property type="component" value="Unassembled WGS sequence"/>
</dbReference>
<evidence type="ECO:0000259" key="4">
    <source>
        <dbReference type="PROSITE" id="PS51084"/>
    </source>
</evidence>
<dbReference type="InterPro" id="IPR036265">
    <property type="entry name" value="HIT-like_sf"/>
</dbReference>
<dbReference type="Pfam" id="PF11969">
    <property type="entry name" value="DcpS_C"/>
    <property type="match status" value="1"/>
</dbReference>
<evidence type="ECO:0000313" key="6">
    <source>
        <dbReference type="Proteomes" id="UP001069090"/>
    </source>
</evidence>
<name>A0A9J6RLJ5_9GAMM</name>
<reference evidence="5 6" key="1">
    <citation type="submission" date="2022-12" db="EMBL/GenBank/DDBJ databases">
        <title>Dasania phycosphaerae sp. nov., isolated from particulate material of the south coast of Korea.</title>
        <authorList>
            <person name="Jiang Y."/>
        </authorList>
    </citation>
    <scope>NUCLEOTIDE SEQUENCE [LARGE SCALE GENOMIC DNA]</scope>
    <source>
        <strain evidence="5 6">GY-19</strain>
    </source>
</reference>
<protein>
    <submittedName>
        <fullName evidence="5">Histidine triad nucleotide-binding protein</fullName>
    </submittedName>
</protein>
<dbReference type="PANTHER" id="PTHR23089">
    <property type="entry name" value="HISTIDINE TRIAD HIT PROTEIN"/>
    <property type="match status" value="1"/>
</dbReference>
<evidence type="ECO:0000313" key="5">
    <source>
        <dbReference type="EMBL" id="MCZ0864869.1"/>
    </source>
</evidence>